<dbReference type="PANTHER" id="PTHR37984">
    <property type="entry name" value="PROTEIN CBG26694"/>
    <property type="match status" value="1"/>
</dbReference>
<dbReference type="GeneTree" id="ENSGT01050000244855"/>
<dbReference type="SUPFAM" id="SSF53098">
    <property type="entry name" value="Ribonuclease H-like"/>
    <property type="match status" value="1"/>
</dbReference>
<dbReference type="InterPro" id="IPR036397">
    <property type="entry name" value="RNaseH_sf"/>
</dbReference>
<dbReference type="STRING" id="1676925.ENSPKIP00000001074"/>
<sequence length="349" mass="40371">MPIIEVPFLRIAMDIIGPLERTHSGYRYILVVCDYATRYPEAFPLRRITAQSIAQALLQLISRVGIPKEIVTDQGTAFLSQTLQQVYRLLGIKGIRTTPYHPQTDGLVERYNQTLKSMLKKFVAEDGKDWDRWLPYLMFSYREVPQASTGYSPFELLYGRQVRGPLDVLRDAWEQASEPQPVPVLQYVLQMRKKMEQMAKLVHVNMEKAQVRQKHGFDKKAKARVFRPGQEVLLLLPTSDNKLLARWQGPFRVLRKMGPATYEISMPQHRRKKQTFHVNLLKEWHSKGDSVSQQLLVRSVKGEEDYTDQFLPPKTEGTPIHLDLSHLSPEKQQQLRAIVPTDLFVDRPG</sequence>
<dbReference type="InterPro" id="IPR012337">
    <property type="entry name" value="RNaseH-like_sf"/>
</dbReference>
<dbReference type="Pfam" id="PF22938">
    <property type="entry name" value="Integrase_p58_C"/>
    <property type="match status" value="1"/>
</dbReference>
<dbReference type="Pfam" id="PF00665">
    <property type="entry name" value="rve"/>
    <property type="match status" value="1"/>
</dbReference>
<name>A0A3B3Q5E6_9TELE</name>
<dbReference type="PROSITE" id="PS50994">
    <property type="entry name" value="INTEGRASE"/>
    <property type="match status" value="1"/>
</dbReference>
<keyword evidence="3" id="KW-1185">Reference proteome</keyword>
<dbReference type="Ensembl" id="ENSPKIT00000024985.1">
    <property type="protein sequence ID" value="ENSPKIP00000001074.1"/>
    <property type="gene ID" value="ENSPKIG00000019498.1"/>
</dbReference>
<proteinExistence type="predicted"/>
<dbReference type="AlphaFoldDB" id="A0A3B3Q5E6"/>
<dbReference type="PANTHER" id="PTHR37984:SF15">
    <property type="entry name" value="INTEGRASE CATALYTIC DOMAIN-CONTAINING PROTEIN"/>
    <property type="match status" value="1"/>
</dbReference>
<dbReference type="Proteomes" id="UP000261540">
    <property type="component" value="Unplaced"/>
</dbReference>
<organism evidence="2 3">
    <name type="scientific">Paramormyrops kingsleyae</name>
    <dbReference type="NCBI Taxonomy" id="1676925"/>
    <lineage>
        <taxon>Eukaryota</taxon>
        <taxon>Metazoa</taxon>
        <taxon>Chordata</taxon>
        <taxon>Craniata</taxon>
        <taxon>Vertebrata</taxon>
        <taxon>Euteleostomi</taxon>
        <taxon>Actinopterygii</taxon>
        <taxon>Neopterygii</taxon>
        <taxon>Teleostei</taxon>
        <taxon>Osteoglossocephala</taxon>
        <taxon>Osteoglossomorpha</taxon>
        <taxon>Osteoglossiformes</taxon>
        <taxon>Mormyridae</taxon>
        <taxon>Paramormyrops</taxon>
    </lineage>
</organism>
<dbReference type="GO" id="GO:0003676">
    <property type="term" value="F:nucleic acid binding"/>
    <property type="evidence" value="ECO:0007669"/>
    <property type="project" value="InterPro"/>
</dbReference>
<accession>A0A3B3Q5E6</accession>
<evidence type="ECO:0000259" key="1">
    <source>
        <dbReference type="PROSITE" id="PS50994"/>
    </source>
</evidence>
<protein>
    <recommendedName>
        <fullName evidence="1">Integrase catalytic domain-containing protein</fullName>
    </recommendedName>
</protein>
<dbReference type="InterPro" id="IPR050951">
    <property type="entry name" value="Retrovirus_Pol_polyprotein"/>
</dbReference>
<evidence type="ECO:0000313" key="2">
    <source>
        <dbReference type="Ensembl" id="ENSPKIP00000001074.1"/>
    </source>
</evidence>
<dbReference type="Gene3D" id="3.30.420.10">
    <property type="entry name" value="Ribonuclease H-like superfamily/Ribonuclease H"/>
    <property type="match status" value="1"/>
</dbReference>
<reference evidence="2" key="1">
    <citation type="submission" date="2025-08" db="UniProtKB">
        <authorList>
            <consortium name="Ensembl"/>
        </authorList>
    </citation>
    <scope>IDENTIFICATION</scope>
</reference>
<reference evidence="2" key="2">
    <citation type="submission" date="2025-09" db="UniProtKB">
        <authorList>
            <consortium name="Ensembl"/>
        </authorList>
    </citation>
    <scope>IDENTIFICATION</scope>
</reference>
<evidence type="ECO:0000313" key="3">
    <source>
        <dbReference type="Proteomes" id="UP000261540"/>
    </source>
</evidence>
<dbReference type="InterPro" id="IPR054465">
    <property type="entry name" value="Integrase_p58-like_C"/>
</dbReference>
<dbReference type="FunFam" id="3.30.420.10:FF:000032">
    <property type="entry name" value="Retrovirus-related Pol polyprotein from transposon 297-like Protein"/>
    <property type="match status" value="1"/>
</dbReference>
<dbReference type="GO" id="GO:0015074">
    <property type="term" value="P:DNA integration"/>
    <property type="evidence" value="ECO:0007669"/>
    <property type="project" value="InterPro"/>
</dbReference>
<dbReference type="InterPro" id="IPR001584">
    <property type="entry name" value="Integrase_cat-core"/>
</dbReference>
<feature type="domain" description="Integrase catalytic" evidence="1">
    <location>
        <begin position="3"/>
        <end position="161"/>
    </location>
</feature>